<accession>A0A7J7KJB3</accession>
<name>A0A7J7KJB3_BUGNE</name>
<dbReference type="SMART" id="SM00216">
    <property type="entry name" value="VWD"/>
    <property type="match status" value="1"/>
</dbReference>
<dbReference type="PANTHER" id="PTHR11339">
    <property type="entry name" value="EXTRACELLULAR MATRIX GLYCOPROTEIN RELATED"/>
    <property type="match status" value="1"/>
</dbReference>
<dbReference type="Proteomes" id="UP000593567">
    <property type="component" value="Unassembled WGS sequence"/>
</dbReference>
<keyword evidence="1 3" id="KW-1015">Disulfide bond</keyword>
<sequence length="476" mass="52304">MSAPYSTLSTLVNINNCNHAELSQTCNHLLVADGMAPPECRWFLLTIIILILCQPTFSQLNFPVITPKPQTNECMDEALTPFCTGSFLTTSICEGPLKHLCAKTCKSCGDATKECRDESALCGIKAKASNGKFCQFSYNKKLCPKTCRQCTPSSQPTVYLGCFVDDSEDKAMNGFSTSLGSSATISECTTLCFAKAARCSDKVADCRQWKADGQMLTDPLFMFTNCTRTSKACFVSSEPKCFCEGDPHCTSFDNKLNHYQGKCIYTFLRDQCKEGLPDGTPTFQVNIDLKRWKTSYNSVVGSVTVRVRDSRDLVVVLDDNKVTINGGPVVLPYINGGLIVYTSETTATLIDLKLGLFVEQGSRNYFVAKVRKSYMGGLCGMCGDYDGDSSNDWVRGPACEQTDNLRAPLTDEYVWGGSWMAPDFDSDIDCDVDEACSGSGSEVEECSDVDLQLSQYECQTVSDFINNDDKSKVCFC</sequence>
<evidence type="ECO:0000259" key="4">
    <source>
        <dbReference type="PROSITE" id="PS51233"/>
    </source>
</evidence>
<feature type="domain" description="ShKT" evidence="5">
    <location>
        <begin position="115"/>
        <end position="150"/>
    </location>
</feature>
<dbReference type="InterPro" id="IPR003582">
    <property type="entry name" value="ShKT_dom"/>
</dbReference>
<dbReference type="PROSITE" id="PS51233">
    <property type="entry name" value="VWFD"/>
    <property type="match status" value="1"/>
</dbReference>
<dbReference type="OrthoDB" id="5945029at2759"/>
<feature type="domain" description="VWFD" evidence="4">
    <location>
        <begin position="239"/>
        <end position="431"/>
    </location>
</feature>
<dbReference type="EMBL" id="VXIV02000560">
    <property type="protein sequence ID" value="KAF6037496.1"/>
    <property type="molecule type" value="Genomic_DNA"/>
</dbReference>
<evidence type="ECO:0000259" key="5">
    <source>
        <dbReference type="PROSITE" id="PS51670"/>
    </source>
</evidence>
<dbReference type="PROSITE" id="PS51670">
    <property type="entry name" value="SHKT"/>
    <property type="match status" value="1"/>
</dbReference>
<evidence type="ECO:0000256" key="3">
    <source>
        <dbReference type="PROSITE-ProRule" id="PRU01005"/>
    </source>
</evidence>
<comment type="caution">
    <text evidence="3">Lacks conserved residue(s) required for the propagation of feature annotation.</text>
</comment>
<feature type="disulfide bond" evidence="3">
    <location>
        <begin position="134"/>
        <end position="147"/>
    </location>
</feature>
<keyword evidence="7" id="KW-1185">Reference proteome</keyword>
<proteinExistence type="predicted"/>
<dbReference type="AlphaFoldDB" id="A0A7J7KJB3"/>
<reference evidence="6" key="1">
    <citation type="submission" date="2020-06" db="EMBL/GenBank/DDBJ databases">
        <title>Draft genome of Bugula neritina, a colonial animal packing powerful symbionts and potential medicines.</title>
        <authorList>
            <person name="Rayko M."/>
        </authorList>
    </citation>
    <scope>NUCLEOTIDE SEQUENCE [LARGE SCALE GENOMIC DNA]</scope>
    <source>
        <strain evidence="6">Kwan_BN1</strain>
    </source>
</reference>
<organism evidence="6 7">
    <name type="scientific">Bugula neritina</name>
    <name type="common">Brown bryozoan</name>
    <name type="synonym">Sertularia neritina</name>
    <dbReference type="NCBI Taxonomy" id="10212"/>
    <lineage>
        <taxon>Eukaryota</taxon>
        <taxon>Metazoa</taxon>
        <taxon>Spiralia</taxon>
        <taxon>Lophotrochozoa</taxon>
        <taxon>Bryozoa</taxon>
        <taxon>Gymnolaemata</taxon>
        <taxon>Cheilostomatida</taxon>
        <taxon>Flustrina</taxon>
        <taxon>Buguloidea</taxon>
        <taxon>Bugulidae</taxon>
        <taxon>Bugula</taxon>
    </lineage>
</organism>
<dbReference type="InterPro" id="IPR001846">
    <property type="entry name" value="VWF_type-D"/>
</dbReference>
<evidence type="ECO:0000313" key="7">
    <source>
        <dbReference type="Proteomes" id="UP000593567"/>
    </source>
</evidence>
<evidence type="ECO:0000256" key="1">
    <source>
        <dbReference type="ARBA" id="ARBA00023157"/>
    </source>
</evidence>
<evidence type="ECO:0000313" key="6">
    <source>
        <dbReference type="EMBL" id="KAF6037496.1"/>
    </source>
</evidence>
<protein>
    <submittedName>
        <fullName evidence="6">Uncharacterized protein</fullName>
    </submittedName>
</protein>
<evidence type="ECO:0000256" key="2">
    <source>
        <dbReference type="ARBA" id="ARBA00023180"/>
    </source>
</evidence>
<dbReference type="InterPro" id="IPR050780">
    <property type="entry name" value="Mucin_vWF_Thrombospondin_sf"/>
</dbReference>
<keyword evidence="2" id="KW-0325">Glycoprotein</keyword>
<gene>
    <name evidence="6" type="ORF">EB796_004195</name>
</gene>
<dbReference type="Pfam" id="PF00094">
    <property type="entry name" value="VWD"/>
    <property type="match status" value="1"/>
</dbReference>
<comment type="caution">
    <text evidence="6">The sequence shown here is derived from an EMBL/GenBank/DDBJ whole genome shotgun (WGS) entry which is preliminary data.</text>
</comment>